<dbReference type="Pfam" id="PF13456">
    <property type="entry name" value="RVT_3"/>
    <property type="match status" value="1"/>
</dbReference>
<dbReference type="Proteomes" id="UP001280121">
    <property type="component" value="Unassembled WGS sequence"/>
</dbReference>
<reference evidence="4" key="1">
    <citation type="journal article" date="2023" name="Plant J.">
        <title>Genome sequences and population genomics provide insights into the demographic history, inbreeding, and mutation load of two 'living fossil' tree species of Dipteronia.</title>
        <authorList>
            <person name="Feng Y."/>
            <person name="Comes H.P."/>
            <person name="Chen J."/>
            <person name="Zhu S."/>
            <person name="Lu R."/>
            <person name="Zhang X."/>
            <person name="Li P."/>
            <person name="Qiu J."/>
            <person name="Olsen K.M."/>
            <person name="Qiu Y."/>
        </authorList>
    </citation>
    <scope>NUCLEOTIDE SEQUENCE</scope>
    <source>
        <strain evidence="4">KIB01</strain>
    </source>
</reference>
<proteinExistence type="predicted"/>
<dbReference type="EMBL" id="JANJYI010000006">
    <property type="protein sequence ID" value="KAK2645880.1"/>
    <property type="molecule type" value="Genomic_DNA"/>
</dbReference>
<dbReference type="PANTHER" id="PTHR47074">
    <property type="entry name" value="BNAC02G40300D PROTEIN"/>
    <property type="match status" value="1"/>
</dbReference>
<protein>
    <recommendedName>
        <fullName evidence="6">RNase H type-1 domain-containing protein</fullName>
    </recommendedName>
</protein>
<keyword evidence="1" id="KW-0472">Membrane</keyword>
<feature type="domain" description="Reverse transcriptase zinc-binding" evidence="3">
    <location>
        <begin position="202"/>
        <end position="242"/>
    </location>
</feature>
<evidence type="ECO:0000259" key="3">
    <source>
        <dbReference type="Pfam" id="PF13966"/>
    </source>
</evidence>
<dbReference type="CDD" id="cd06222">
    <property type="entry name" value="RNase_H_like"/>
    <property type="match status" value="1"/>
</dbReference>
<keyword evidence="1" id="KW-1133">Transmembrane helix</keyword>
<evidence type="ECO:0000256" key="1">
    <source>
        <dbReference type="SAM" id="Phobius"/>
    </source>
</evidence>
<evidence type="ECO:0008006" key="6">
    <source>
        <dbReference type="Google" id="ProtNLM"/>
    </source>
</evidence>
<feature type="transmembrane region" description="Helical" evidence="1">
    <location>
        <begin position="317"/>
        <end position="340"/>
    </location>
</feature>
<dbReference type="GO" id="GO:0003676">
    <property type="term" value="F:nucleic acid binding"/>
    <property type="evidence" value="ECO:0007669"/>
    <property type="project" value="InterPro"/>
</dbReference>
<organism evidence="4 5">
    <name type="scientific">Dipteronia dyeriana</name>
    <dbReference type="NCBI Taxonomy" id="168575"/>
    <lineage>
        <taxon>Eukaryota</taxon>
        <taxon>Viridiplantae</taxon>
        <taxon>Streptophyta</taxon>
        <taxon>Embryophyta</taxon>
        <taxon>Tracheophyta</taxon>
        <taxon>Spermatophyta</taxon>
        <taxon>Magnoliopsida</taxon>
        <taxon>eudicotyledons</taxon>
        <taxon>Gunneridae</taxon>
        <taxon>Pentapetalae</taxon>
        <taxon>rosids</taxon>
        <taxon>malvids</taxon>
        <taxon>Sapindales</taxon>
        <taxon>Sapindaceae</taxon>
        <taxon>Hippocastanoideae</taxon>
        <taxon>Acereae</taxon>
        <taxon>Dipteronia</taxon>
    </lineage>
</organism>
<evidence type="ECO:0000313" key="5">
    <source>
        <dbReference type="Proteomes" id="UP001280121"/>
    </source>
</evidence>
<keyword evidence="1" id="KW-0812">Transmembrane</keyword>
<gene>
    <name evidence="4" type="ORF">Ddye_021075</name>
</gene>
<dbReference type="GO" id="GO:0004523">
    <property type="term" value="F:RNA-DNA hybrid ribonuclease activity"/>
    <property type="evidence" value="ECO:0007669"/>
    <property type="project" value="InterPro"/>
</dbReference>
<accession>A0AAD9U1Y7</accession>
<dbReference type="InterPro" id="IPR026960">
    <property type="entry name" value="RVT-Znf"/>
</dbReference>
<evidence type="ECO:0000313" key="4">
    <source>
        <dbReference type="EMBL" id="KAK2645880.1"/>
    </source>
</evidence>
<keyword evidence="5" id="KW-1185">Reference proteome</keyword>
<sequence length="442" mass="49115">MGYRNRGSSWTIGGQSGARRSIDLVEEIMNYKRQTSVGSGGNMQNPGTSTGVSENLEYDVVTKVEIKIPILGETNLRSIGVSGLVVPHRVDAPLRKSHVYEPLILSNQSEAHVIIKKVHQEIHEEKSMGNYRSFRALSDLKKPFNLSVLFIMETKVTPQIMELIRVCLGFMGKLVVDKVGKSGRLCLMWSKKERPSGYVDGDWWNELWKIVVPLKVQNFIWLACRNWIPTRCNLADRGVQVEVRRENVVAWAQDYLEAFRDTGKCDGKLSSTPYSSGTLIWSKPLEGVFKIDVDATINDDAHMVGVRAIVRDSSCKVVAFMVVTIAACFSPVVAEAVVILKGLRLVVDLGLLPDVLENNSKGVVNLINVDSCPMADIGVVISDIRSLLSLVDVPVSFVPRTANKVTHVLAKFALRSLKDCDWHESFPPYPESVILNDCSLSF</sequence>
<name>A0AAD9U1Y7_9ROSI</name>
<dbReference type="PANTHER" id="PTHR47074:SF11">
    <property type="entry name" value="REVERSE TRANSCRIPTASE-LIKE PROTEIN"/>
    <property type="match status" value="1"/>
</dbReference>
<evidence type="ECO:0000259" key="2">
    <source>
        <dbReference type="Pfam" id="PF13456"/>
    </source>
</evidence>
<dbReference type="AlphaFoldDB" id="A0AAD9U1Y7"/>
<dbReference type="InterPro" id="IPR002156">
    <property type="entry name" value="RNaseH_domain"/>
</dbReference>
<dbReference type="InterPro" id="IPR044730">
    <property type="entry name" value="RNase_H-like_dom_plant"/>
</dbReference>
<feature type="domain" description="RNase H type-1" evidence="2">
    <location>
        <begin position="293"/>
        <end position="413"/>
    </location>
</feature>
<dbReference type="InterPro" id="IPR052929">
    <property type="entry name" value="RNase_H-like_EbsB-rel"/>
</dbReference>
<dbReference type="Pfam" id="PF13966">
    <property type="entry name" value="zf-RVT"/>
    <property type="match status" value="1"/>
</dbReference>
<comment type="caution">
    <text evidence="4">The sequence shown here is derived from an EMBL/GenBank/DDBJ whole genome shotgun (WGS) entry which is preliminary data.</text>
</comment>